<dbReference type="InterPro" id="IPR011701">
    <property type="entry name" value="MFS"/>
</dbReference>
<feature type="transmembrane region" description="Helical" evidence="7">
    <location>
        <begin position="226"/>
        <end position="250"/>
    </location>
</feature>
<dbReference type="GO" id="GO:0022857">
    <property type="term" value="F:transmembrane transporter activity"/>
    <property type="evidence" value="ECO:0007669"/>
    <property type="project" value="InterPro"/>
</dbReference>
<dbReference type="PRINTS" id="PR01036">
    <property type="entry name" value="TCRTETB"/>
</dbReference>
<feature type="transmembrane region" description="Helical" evidence="7">
    <location>
        <begin position="12"/>
        <end position="32"/>
    </location>
</feature>
<keyword evidence="6 7" id="KW-0472">Membrane</keyword>
<proteinExistence type="predicted"/>
<feature type="transmembrane region" description="Helical" evidence="7">
    <location>
        <begin position="340"/>
        <end position="359"/>
    </location>
</feature>
<feature type="transmembrane region" description="Helical" evidence="7">
    <location>
        <begin position="440"/>
        <end position="459"/>
    </location>
</feature>
<dbReference type="Pfam" id="PF07690">
    <property type="entry name" value="MFS_1"/>
    <property type="match status" value="1"/>
</dbReference>
<feature type="transmembrane region" description="Helical" evidence="7">
    <location>
        <begin position="52"/>
        <end position="71"/>
    </location>
</feature>
<feature type="transmembrane region" description="Helical" evidence="7">
    <location>
        <begin position="300"/>
        <end position="328"/>
    </location>
</feature>
<name>A0A1G6ZMB3_9NOCA</name>
<evidence type="ECO:0000256" key="3">
    <source>
        <dbReference type="ARBA" id="ARBA00022475"/>
    </source>
</evidence>
<evidence type="ECO:0000313" key="10">
    <source>
        <dbReference type="Proteomes" id="UP000199417"/>
    </source>
</evidence>
<feature type="domain" description="Major facilitator superfamily (MFS) profile" evidence="8">
    <location>
        <begin position="17"/>
        <end position="464"/>
    </location>
</feature>
<evidence type="ECO:0000256" key="1">
    <source>
        <dbReference type="ARBA" id="ARBA00004651"/>
    </source>
</evidence>
<dbReference type="RefSeq" id="WP_072842759.1">
    <property type="nucleotide sequence ID" value="NZ_FNAB01000009.1"/>
</dbReference>
<evidence type="ECO:0000313" key="9">
    <source>
        <dbReference type="EMBL" id="SDE03788.1"/>
    </source>
</evidence>
<dbReference type="SUPFAM" id="SSF103473">
    <property type="entry name" value="MFS general substrate transporter"/>
    <property type="match status" value="2"/>
</dbReference>
<keyword evidence="5 7" id="KW-1133">Transmembrane helix</keyword>
<feature type="transmembrane region" description="Helical" evidence="7">
    <location>
        <begin position="410"/>
        <end position="428"/>
    </location>
</feature>
<protein>
    <submittedName>
        <fullName evidence="9">Major Facilitator Superfamily protein</fullName>
    </submittedName>
</protein>
<dbReference type="AlphaFoldDB" id="A0A1G6ZMB3"/>
<dbReference type="Gene3D" id="1.20.1720.10">
    <property type="entry name" value="Multidrug resistance protein D"/>
    <property type="match status" value="1"/>
</dbReference>
<organism evidence="9 10">
    <name type="scientific">Rhodococcus tukisamuensis</name>
    <dbReference type="NCBI Taxonomy" id="168276"/>
    <lineage>
        <taxon>Bacteria</taxon>
        <taxon>Bacillati</taxon>
        <taxon>Actinomycetota</taxon>
        <taxon>Actinomycetes</taxon>
        <taxon>Mycobacteriales</taxon>
        <taxon>Nocardiaceae</taxon>
        <taxon>Rhodococcus</taxon>
    </lineage>
</organism>
<feature type="transmembrane region" description="Helical" evidence="7">
    <location>
        <begin position="108"/>
        <end position="128"/>
    </location>
</feature>
<dbReference type="PANTHER" id="PTHR42718:SF46">
    <property type="entry name" value="BLR6921 PROTEIN"/>
    <property type="match status" value="1"/>
</dbReference>
<evidence type="ECO:0000256" key="7">
    <source>
        <dbReference type="SAM" id="Phobius"/>
    </source>
</evidence>
<reference evidence="9 10" key="1">
    <citation type="submission" date="2016-10" db="EMBL/GenBank/DDBJ databases">
        <authorList>
            <person name="de Groot N.N."/>
        </authorList>
    </citation>
    <scope>NUCLEOTIDE SEQUENCE [LARGE SCALE GENOMIC DNA]</scope>
    <source>
        <strain evidence="9 10">JCM 11308</strain>
    </source>
</reference>
<keyword evidence="4 7" id="KW-0812">Transmembrane</keyword>
<dbReference type="EMBL" id="FNAB01000009">
    <property type="protein sequence ID" value="SDE03788.1"/>
    <property type="molecule type" value="Genomic_DNA"/>
</dbReference>
<dbReference type="CDD" id="cd17504">
    <property type="entry name" value="MFS_MMR_MDR_like"/>
    <property type="match status" value="1"/>
</dbReference>
<comment type="subcellular location">
    <subcellularLocation>
        <location evidence="1">Cell membrane</location>
        <topology evidence="1">Multi-pass membrane protein</topology>
    </subcellularLocation>
</comment>
<feature type="transmembrane region" description="Helical" evidence="7">
    <location>
        <begin position="270"/>
        <end position="294"/>
    </location>
</feature>
<evidence type="ECO:0000259" key="8">
    <source>
        <dbReference type="PROSITE" id="PS50850"/>
    </source>
</evidence>
<dbReference type="Gene3D" id="1.20.1250.20">
    <property type="entry name" value="MFS general substrate transporter like domains"/>
    <property type="match status" value="1"/>
</dbReference>
<dbReference type="PROSITE" id="PS50850">
    <property type="entry name" value="MFS"/>
    <property type="match status" value="1"/>
</dbReference>
<evidence type="ECO:0000256" key="2">
    <source>
        <dbReference type="ARBA" id="ARBA00022448"/>
    </source>
</evidence>
<gene>
    <name evidence="9" type="ORF">SAMN05444580_10960</name>
</gene>
<evidence type="ECO:0000256" key="4">
    <source>
        <dbReference type="ARBA" id="ARBA00022692"/>
    </source>
</evidence>
<dbReference type="PANTHER" id="PTHR42718">
    <property type="entry name" value="MAJOR FACILITATOR SUPERFAMILY MULTIDRUG TRANSPORTER MFSC"/>
    <property type="match status" value="1"/>
</dbReference>
<feature type="transmembrane region" description="Helical" evidence="7">
    <location>
        <begin position="201"/>
        <end position="220"/>
    </location>
</feature>
<dbReference type="GO" id="GO:0005886">
    <property type="term" value="C:plasma membrane"/>
    <property type="evidence" value="ECO:0007669"/>
    <property type="project" value="UniProtKB-SubCell"/>
</dbReference>
<feature type="transmembrane region" description="Helical" evidence="7">
    <location>
        <begin position="170"/>
        <end position="189"/>
    </location>
</feature>
<feature type="transmembrane region" description="Helical" evidence="7">
    <location>
        <begin position="365"/>
        <end position="389"/>
    </location>
</feature>
<keyword evidence="3" id="KW-1003">Cell membrane</keyword>
<feature type="transmembrane region" description="Helical" evidence="7">
    <location>
        <begin position="83"/>
        <end position="102"/>
    </location>
</feature>
<evidence type="ECO:0000256" key="6">
    <source>
        <dbReference type="ARBA" id="ARBA00023136"/>
    </source>
</evidence>
<dbReference type="Proteomes" id="UP000199417">
    <property type="component" value="Unassembled WGS sequence"/>
</dbReference>
<keyword evidence="10" id="KW-1185">Reference proteome</keyword>
<dbReference type="InterPro" id="IPR036259">
    <property type="entry name" value="MFS_trans_sf"/>
</dbReference>
<feature type="transmembrane region" description="Helical" evidence="7">
    <location>
        <begin position="137"/>
        <end position="158"/>
    </location>
</feature>
<dbReference type="STRING" id="168276.SAMN05444580_10960"/>
<evidence type="ECO:0000256" key="5">
    <source>
        <dbReference type="ARBA" id="ARBA00022989"/>
    </source>
</evidence>
<keyword evidence="2" id="KW-0813">Transport</keyword>
<sequence length="481" mass="48616">MRKATSGRRAGTPYQATYLVLAVALTAYSLLQSLVAPVLPMLQASLHTDQNTVTWMLTAYLLSAAVATPILGRVGDMVGKKKVLAAVLLVACLGSIVGALAHSIGVMLVARAVQGVAGGVIPLAFGIVRDEFPREKVAGAVGVVSALIGVGGGLGLVLGGPIVDALGLSWLFWIPAIAMGVAAVGTVFVVPESPVRTPGRVSWLAAVLLSGWLVALLVAVSEGPRWGWTSGAVLGLLALAVVLAAAWAMVERRDTSPLIDMEMMRIPAVWTTNLAGLLIGVGMYSVFAFVPAFLQTDPSAGYGFGSSIVESGLIVLPLSLTFLVAGIWSGRLSHRFGAKAVLVTGAATAGAAFLVLVFAQSTVWGVVIAMVLMGTGFGLAFSSMSNIIVQAVPPRQTGAASGTNANIRTIGGALGSALMASVVTGHVQPSGVPAGSGYTAGFTVMAVAVLLGALAALLIPPRRAVDEVLGGAAPVAVSAAA</sequence>
<dbReference type="InterPro" id="IPR020846">
    <property type="entry name" value="MFS_dom"/>
</dbReference>
<accession>A0A1G6ZMB3</accession>